<evidence type="ECO:0000313" key="4">
    <source>
        <dbReference type="Proteomes" id="UP001431429"/>
    </source>
</evidence>
<dbReference type="Proteomes" id="UP001431429">
    <property type="component" value="Unassembled WGS sequence"/>
</dbReference>
<dbReference type="Pfam" id="PF10145">
    <property type="entry name" value="PhageMin_Tail"/>
    <property type="match status" value="1"/>
</dbReference>
<keyword evidence="4" id="KW-1185">Reference proteome</keyword>
<reference evidence="3" key="1">
    <citation type="submission" date="2022-06" db="EMBL/GenBank/DDBJ databases">
        <title>Genome public.</title>
        <authorList>
            <person name="Sun Q."/>
        </authorList>
    </citation>
    <scope>NUCLEOTIDE SEQUENCE</scope>
    <source>
        <strain evidence="3">CWNU-1</strain>
    </source>
</reference>
<feature type="transmembrane region" description="Helical" evidence="1">
    <location>
        <begin position="445"/>
        <end position="466"/>
    </location>
</feature>
<name>A0ABT0UNL2_9ACTN</name>
<keyword evidence="1" id="KW-0812">Transmembrane</keyword>
<feature type="transmembrane region" description="Helical" evidence="1">
    <location>
        <begin position="478"/>
        <end position="497"/>
    </location>
</feature>
<accession>A0ABT0UNL2</accession>
<evidence type="ECO:0000259" key="2">
    <source>
        <dbReference type="Pfam" id="PF10145"/>
    </source>
</evidence>
<evidence type="ECO:0000313" key="3">
    <source>
        <dbReference type="EMBL" id="MCM2390202.1"/>
    </source>
</evidence>
<protein>
    <submittedName>
        <fullName evidence="3">Phage tail tape measure protein</fullName>
    </submittedName>
</protein>
<sequence>MSVLDQLLVEVGISAGDLTGGASAAADQVELSLAGIGDAADQAALEMAQATDRAAASLAGIGDAGDQAALDVSQAADRAAAALADIGTGAEQAAQGADQAAQQVEQSLGGMQAAAAGAAVGGLFMAGLTNAMDAKHANVTLSNQLDLTEAEAARAGDLAGTVFTQGFGAGIEDVNNSLGSVTSAMGGMSKIADGELQSMTKSAIMLGDTFEMDVGESATAAGQMINQGLVKDGTEAFDVLTKAAQTLPKSMAADIPAIVTEYGVHWNRIGLDAQTAFGMMSQYVKAGGRDIDQAGDVLHEFARITSEETDKAAEAFKGLGLPAKQMLADIHKGGEPAKAALQKTIEALRGVDDTGKQSALAVQLFGDMAGEGADALWAMDPASAAATSGMDQAAGSAKEATDAMAAAASLDSIWRNIATTLGETLAPALKIVSDFFAEHPTLLKILVPVLLGLALAIGIAVIAQWAWNTALWAFPGTWIIAGIIALIAIIILIVVYWDEIAAATGRVWDWVVSKLSDAWGWITTKTGETWDWITSKIGDAWAWVSQKTGAAIDTVMGYVDQLRALPGRVGGWLGELVSWVAGLPGRIASASRGMWDGLTASFRSAVNNIISRWNSLSFTLGGGSVMGVSVPSMTLHTPDIPYLAEGGITTGPTLAMIGEGAEQEAVLPLSKLDGMLRSVSGSVRSTGAQEVRVTVDVTGGDDGLVRVVREWIRINGESDPVTALGGTHA</sequence>
<dbReference type="EMBL" id="JAMQAW010000023">
    <property type="protein sequence ID" value="MCM2390202.1"/>
    <property type="molecule type" value="Genomic_DNA"/>
</dbReference>
<feature type="domain" description="Phage tail tape measure protein" evidence="2">
    <location>
        <begin position="185"/>
        <end position="366"/>
    </location>
</feature>
<dbReference type="RefSeq" id="WP_250920531.1">
    <property type="nucleotide sequence ID" value="NZ_JAMQAW010000023.1"/>
</dbReference>
<keyword evidence="1" id="KW-0472">Membrane</keyword>
<organism evidence="3 4">
    <name type="scientific">Streptomyces albipurpureus</name>
    <dbReference type="NCBI Taxonomy" id="2897419"/>
    <lineage>
        <taxon>Bacteria</taxon>
        <taxon>Bacillati</taxon>
        <taxon>Actinomycetota</taxon>
        <taxon>Actinomycetes</taxon>
        <taxon>Kitasatosporales</taxon>
        <taxon>Streptomycetaceae</taxon>
        <taxon>Streptomyces</taxon>
    </lineage>
</organism>
<proteinExistence type="predicted"/>
<dbReference type="InterPro" id="IPR010090">
    <property type="entry name" value="Phage_tape_meas"/>
</dbReference>
<keyword evidence="1" id="KW-1133">Transmembrane helix</keyword>
<comment type="caution">
    <text evidence="3">The sequence shown here is derived from an EMBL/GenBank/DDBJ whole genome shotgun (WGS) entry which is preliminary data.</text>
</comment>
<gene>
    <name evidence="3" type="ORF">NBG84_18210</name>
</gene>
<evidence type="ECO:0000256" key="1">
    <source>
        <dbReference type="SAM" id="Phobius"/>
    </source>
</evidence>